<evidence type="ECO:0000256" key="5">
    <source>
        <dbReference type="RuleBase" id="RU364012"/>
    </source>
</evidence>
<dbReference type="PANTHER" id="PTHR31791">
    <property type="entry name" value="FRIGIDA-LIKE PROTEIN 3-RELATED"/>
    <property type="match status" value="1"/>
</dbReference>
<dbReference type="InterPro" id="IPR012474">
    <property type="entry name" value="Frigida"/>
</dbReference>
<feature type="region of interest" description="Disordered" evidence="6">
    <location>
        <begin position="93"/>
        <end position="117"/>
    </location>
</feature>
<evidence type="ECO:0000256" key="4">
    <source>
        <dbReference type="ARBA" id="ARBA00023089"/>
    </source>
</evidence>
<evidence type="ECO:0000313" key="7">
    <source>
        <dbReference type="EMBL" id="PRQ49643.1"/>
    </source>
</evidence>
<dbReference type="Gramene" id="PRQ49643">
    <property type="protein sequence ID" value="PRQ49643"/>
    <property type="gene ID" value="RchiOBHm_Chr2g0124201"/>
</dbReference>
<dbReference type="EMBL" id="PDCK01000040">
    <property type="protein sequence ID" value="PRQ49643.1"/>
    <property type="molecule type" value="Genomic_DNA"/>
</dbReference>
<dbReference type="AlphaFoldDB" id="A0A2P6RT80"/>
<dbReference type="GO" id="GO:0009908">
    <property type="term" value="P:flower development"/>
    <property type="evidence" value="ECO:0007669"/>
    <property type="project" value="UniProtKB-KW"/>
</dbReference>
<reference evidence="7 8" key="1">
    <citation type="journal article" date="2018" name="Nat. Genet.">
        <title>The Rosa genome provides new insights in the design of modern roses.</title>
        <authorList>
            <person name="Bendahmane M."/>
        </authorList>
    </citation>
    <scope>NUCLEOTIDE SEQUENCE [LARGE SCALE GENOMIC DNA]</scope>
    <source>
        <strain evidence="8">cv. Old Blush</strain>
    </source>
</reference>
<protein>
    <recommendedName>
        <fullName evidence="5">FRIGIDA-like protein</fullName>
    </recommendedName>
</protein>
<dbReference type="PANTHER" id="PTHR31791:SF70">
    <property type="entry name" value="FRIGIDA-LIKE PROTEIN"/>
    <property type="match status" value="1"/>
</dbReference>
<feature type="compositionally biased region" description="Polar residues" evidence="6">
    <location>
        <begin position="104"/>
        <end position="117"/>
    </location>
</feature>
<organism evidence="7 8">
    <name type="scientific">Rosa chinensis</name>
    <name type="common">China rose</name>
    <dbReference type="NCBI Taxonomy" id="74649"/>
    <lineage>
        <taxon>Eukaryota</taxon>
        <taxon>Viridiplantae</taxon>
        <taxon>Streptophyta</taxon>
        <taxon>Embryophyta</taxon>
        <taxon>Tracheophyta</taxon>
        <taxon>Spermatophyta</taxon>
        <taxon>Magnoliopsida</taxon>
        <taxon>eudicotyledons</taxon>
        <taxon>Gunneridae</taxon>
        <taxon>Pentapetalae</taxon>
        <taxon>rosids</taxon>
        <taxon>fabids</taxon>
        <taxon>Rosales</taxon>
        <taxon>Rosaceae</taxon>
        <taxon>Rosoideae</taxon>
        <taxon>Rosoideae incertae sedis</taxon>
        <taxon>Rosa</taxon>
    </lineage>
</organism>
<evidence type="ECO:0000256" key="2">
    <source>
        <dbReference type="ARBA" id="ARBA00022473"/>
    </source>
</evidence>
<evidence type="ECO:0000256" key="1">
    <source>
        <dbReference type="ARBA" id="ARBA00008956"/>
    </source>
</evidence>
<comment type="similarity">
    <text evidence="1 5">Belongs to the Frigida family.</text>
</comment>
<keyword evidence="2 5" id="KW-0217">Developmental protein</keyword>
<evidence type="ECO:0000313" key="8">
    <source>
        <dbReference type="Proteomes" id="UP000238479"/>
    </source>
</evidence>
<keyword evidence="3 5" id="KW-0221">Differentiation</keyword>
<evidence type="ECO:0000256" key="6">
    <source>
        <dbReference type="SAM" id="MobiDB-lite"/>
    </source>
</evidence>
<keyword evidence="4 5" id="KW-0287">Flowering</keyword>
<dbReference type="Pfam" id="PF07899">
    <property type="entry name" value="Frigida"/>
    <property type="match status" value="1"/>
</dbReference>
<gene>
    <name evidence="7" type="ORF">RchiOBHm_Chr2g0124201</name>
</gene>
<accession>A0A2P6RT80</accession>
<dbReference type="Proteomes" id="UP000238479">
    <property type="component" value="Chromosome 2"/>
</dbReference>
<keyword evidence="8" id="KW-1185">Reference proteome</keyword>
<proteinExistence type="inferred from homology"/>
<evidence type="ECO:0000256" key="3">
    <source>
        <dbReference type="ARBA" id="ARBA00022782"/>
    </source>
</evidence>
<sequence>MKFFWNHLENQYKKTESIWIWSKCWQPSVKSSWIHSKHWCNIVKTICFHFKNQYKSVKKSWIHYPMDFKGEKGNLKSRPKIELELKQRQFDSQRKAKHLEPTSAAKNASVVSSTRDQSWNNMDGRSLQLVMNEQVEKIDLTGSRMSAVLQASSDPTKLVLDSMQGFYPSNLTVENREFESHYPQVREEAVKLAVTADNSWDLGGFGLFASYHYV</sequence>
<name>A0A2P6RT80_ROSCH</name>
<dbReference type="GO" id="GO:0030154">
    <property type="term" value="P:cell differentiation"/>
    <property type="evidence" value="ECO:0007669"/>
    <property type="project" value="UniProtKB-KW"/>
</dbReference>
<comment type="caution">
    <text evidence="7">The sequence shown here is derived from an EMBL/GenBank/DDBJ whole genome shotgun (WGS) entry which is preliminary data.</text>
</comment>